<reference evidence="2 4" key="2">
    <citation type="journal article" date="2014" name="BMC Genomics">
        <title>An improved genome release (version Mt4.0) for the model legume Medicago truncatula.</title>
        <authorList>
            <person name="Tang H."/>
            <person name="Krishnakumar V."/>
            <person name="Bidwell S."/>
            <person name="Rosen B."/>
            <person name="Chan A."/>
            <person name="Zhou S."/>
            <person name="Gentzbittel L."/>
            <person name="Childs K.L."/>
            <person name="Yandell M."/>
            <person name="Gundlach H."/>
            <person name="Mayer K.F."/>
            <person name="Schwartz D.C."/>
            <person name="Town C.D."/>
        </authorList>
    </citation>
    <scope>GENOME REANNOTATION</scope>
    <source>
        <strain evidence="3 4">cv. Jemalong A17</strain>
    </source>
</reference>
<reference evidence="2 4" key="1">
    <citation type="journal article" date="2011" name="Nature">
        <title>The Medicago genome provides insight into the evolution of rhizobial symbioses.</title>
        <authorList>
            <person name="Young N.D."/>
            <person name="Debelle F."/>
            <person name="Oldroyd G.E."/>
            <person name="Geurts R."/>
            <person name="Cannon S.B."/>
            <person name="Udvardi M.K."/>
            <person name="Benedito V.A."/>
            <person name="Mayer K.F."/>
            <person name="Gouzy J."/>
            <person name="Schoof H."/>
            <person name="Van de Peer Y."/>
            <person name="Proost S."/>
            <person name="Cook D.R."/>
            <person name="Meyers B.C."/>
            <person name="Spannagl M."/>
            <person name="Cheung F."/>
            <person name="De Mita S."/>
            <person name="Krishnakumar V."/>
            <person name="Gundlach H."/>
            <person name="Zhou S."/>
            <person name="Mudge J."/>
            <person name="Bharti A.K."/>
            <person name="Murray J.D."/>
            <person name="Naoumkina M.A."/>
            <person name="Rosen B."/>
            <person name="Silverstein K.A."/>
            <person name="Tang H."/>
            <person name="Rombauts S."/>
            <person name="Zhao P.X."/>
            <person name="Zhou P."/>
            <person name="Barbe V."/>
            <person name="Bardou P."/>
            <person name="Bechner M."/>
            <person name="Bellec A."/>
            <person name="Berger A."/>
            <person name="Berges H."/>
            <person name="Bidwell S."/>
            <person name="Bisseling T."/>
            <person name="Choisne N."/>
            <person name="Couloux A."/>
            <person name="Denny R."/>
            <person name="Deshpande S."/>
            <person name="Dai X."/>
            <person name="Doyle J.J."/>
            <person name="Dudez A.M."/>
            <person name="Farmer A.D."/>
            <person name="Fouteau S."/>
            <person name="Franken C."/>
            <person name="Gibelin C."/>
            <person name="Gish J."/>
            <person name="Goldstein S."/>
            <person name="Gonzalez A.J."/>
            <person name="Green P.J."/>
            <person name="Hallab A."/>
            <person name="Hartog M."/>
            <person name="Hua A."/>
            <person name="Humphray S.J."/>
            <person name="Jeong D.H."/>
            <person name="Jing Y."/>
            <person name="Jocker A."/>
            <person name="Kenton S.M."/>
            <person name="Kim D.J."/>
            <person name="Klee K."/>
            <person name="Lai H."/>
            <person name="Lang C."/>
            <person name="Lin S."/>
            <person name="Macmil S.L."/>
            <person name="Magdelenat G."/>
            <person name="Matthews L."/>
            <person name="McCorrison J."/>
            <person name="Monaghan E.L."/>
            <person name="Mun J.H."/>
            <person name="Najar F.Z."/>
            <person name="Nicholson C."/>
            <person name="Noirot C."/>
            <person name="O'Bleness M."/>
            <person name="Paule C.R."/>
            <person name="Poulain J."/>
            <person name="Prion F."/>
            <person name="Qin B."/>
            <person name="Qu C."/>
            <person name="Retzel E.F."/>
            <person name="Riddle C."/>
            <person name="Sallet E."/>
            <person name="Samain S."/>
            <person name="Samson N."/>
            <person name="Sanders I."/>
            <person name="Saurat O."/>
            <person name="Scarpelli C."/>
            <person name="Schiex T."/>
            <person name="Segurens B."/>
            <person name="Severin A.J."/>
            <person name="Sherrier D.J."/>
            <person name="Shi R."/>
            <person name="Sims S."/>
            <person name="Singer S.R."/>
            <person name="Sinharoy S."/>
            <person name="Sterck L."/>
            <person name="Viollet A."/>
            <person name="Wang B.B."/>
            <person name="Wang K."/>
            <person name="Wang M."/>
            <person name="Wang X."/>
            <person name="Warfsmann J."/>
            <person name="Weissenbach J."/>
            <person name="White D.D."/>
            <person name="White J.D."/>
            <person name="Wiley G.B."/>
            <person name="Wincker P."/>
            <person name="Xing Y."/>
            <person name="Yang L."/>
            <person name="Yao Z."/>
            <person name="Ying F."/>
            <person name="Zhai J."/>
            <person name="Zhou L."/>
            <person name="Zuber A."/>
            <person name="Denarie J."/>
            <person name="Dixon R.A."/>
            <person name="May G.D."/>
            <person name="Schwartz D.C."/>
            <person name="Rogers J."/>
            <person name="Quetier F."/>
            <person name="Town C.D."/>
            <person name="Roe B.A."/>
        </authorList>
    </citation>
    <scope>NUCLEOTIDE SEQUENCE [LARGE SCALE GENOMIC DNA]</scope>
    <source>
        <strain evidence="2">A17</strain>
        <strain evidence="3 4">cv. Jemalong A17</strain>
    </source>
</reference>
<keyword evidence="4" id="KW-1185">Reference proteome</keyword>
<reference evidence="3" key="3">
    <citation type="submission" date="2015-04" db="UniProtKB">
        <authorList>
            <consortium name="EnsemblPlants"/>
        </authorList>
    </citation>
    <scope>IDENTIFICATION</scope>
    <source>
        <strain evidence="3">cv. Jemalong A17</strain>
    </source>
</reference>
<dbReference type="PaxDb" id="3880-AES96298"/>
<dbReference type="EnsemblPlants" id="AES96298">
    <property type="protein sequence ID" value="AES96298"/>
    <property type="gene ID" value="MTR_5g035460"/>
</dbReference>
<feature type="chain" id="PRO_5014573335" description="Transmembrane protein" evidence="1">
    <location>
        <begin position="19"/>
        <end position="70"/>
    </location>
</feature>
<sequence length="70" mass="7704">MALAALAILGQISCFGSSISIIDRLSEVINAVDPMDFTNFDRSYSVVNEKLKLNCETETTETEVLAHGFY</sequence>
<dbReference type="EMBL" id="CM001221">
    <property type="protein sequence ID" value="AES96298.1"/>
    <property type="molecule type" value="Genomic_DNA"/>
</dbReference>
<evidence type="ECO:0000313" key="4">
    <source>
        <dbReference type="Proteomes" id="UP000002051"/>
    </source>
</evidence>
<organism evidence="2 4">
    <name type="scientific">Medicago truncatula</name>
    <name type="common">Barrel medic</name>
    <name type="synonym">Medicago tribuloides</name>
    <dbReference type="NCBI Taxonomy" id="3880"/>
    <lineage>
        <taxon>Eukaryota</taxon>
        <taxon>Viridiplantae</taxon>
        <taxon>Streptophyta</taxon>
        <taxon>Embryophyta</taxon>
        <taxon>Tracheophyta</taxon>
        <taxon>Spermatophyta</taxon>
        <taxon>Magnoliopsida</taxon>
        <taxon>eudicotyledons</taxon>
        <taxon>Gunneridae</taxon>
        <taxon>Pentapetalae</taxon>
        <taxon>rosids</taxon>
        <taxon>fabids</taxon>
        <taxon>Fabales</taxon>
        <taxon>Fabaceae</taxon>
        <taxon>Papilionoideae</taxon>
        <taxon>50 kb inversion clade</taxon>
        <taxon>NPAAA clade</taxon>
        <taxon>Hologalegina</taxon>
        <taxon>IRL clade</taxon>
        <taxon>Trifolieae</taxon>
        <taxon>Medicago</taxon>
    </lineage>
</organism>
<proteinExistence type="predicted"/>
<dbReference type="HOGENOM" id="CLU_2761628_0_0_1"/>
<evidence type="ECO:0000256" key="1">
    <source>
        <dbReference type="SAM" id="SignalP"/>
    </source>
</evidence>
<keyword evidence="1" id="KW-0732">Signal</keyword>
<dbReference type="AlphaFoldDB" id="G7K453"/>
<name>G7K453_MEDTR</name>
<evidence type="ECO:0000313" key="3">
    <source>
        <dbReference type="EnsemblPlants" id="AES96298"/>
    </source>
</evidence>
<protein>
    <recommendedName>
        <fullName evidence="5">Transmembrane protein</fullName>
    </recommendedName>
</protein>
<gene>
    <name evidence="2" type="ordered locus">MTR_5g035460</name>
</gene>
<accession>G7K453</accession>
<dbReference type="Proteomes" id="UP000002051">
    <property type="component" value="Chromosome 5"/>
</dbReference>
<evidence type="ECO:0008006" key="5">
    <source>
        <dbReference type="Google" id="ProtNLM"/>
    </source>
</evidence>
<evidence type="ECO:0000313" key="2">
    <source>
        <dbReference type="EMBL" id="AES96298.1"/>
    </source>
</evidence>
<feature type="signal peptide" evidence="1">
    <location>
        <begin position="1"/>
        <end position="18"/>
    </location>
</feature>